<organism evidence="1 2">
    <name type="scientific">Heterobasidion irregulare (strain TC 32-1)</name>
    <dbReference type="NCBI Taxonomy" id="747525"/>
    <lineage>
        <taxon>Eukaryota</taxon>
        <taxon>Fungi</taxon>
        <taxon>Dikarya</taxon>
        <taxon>Basidiomycota</taxon>
        <taxon>Agaricomycotina</taxon>
        <taxon>Agaricomycetes</taxon>
        <taxon>Russulales</taxon>
        <taxon>Bondarzewiaceae</taxon>
        <taxon>Heterobasidion</taxon>
        <taxon>Heterobasidion annosum species complex</taxon>
    </lineage>
</organism>
<keyword evidence="2" id="KW-1185">Reference proteome</keyword>
<evidence type="ECO:0000313" key="2">
    <source>
        <dbReference type="Proteomes" id="UP000030671"/>
    </source>
</evidence>
<dbReference type="HOGENOM" id="CLU_2210396_0_0_1"/>
<dbReference type="EMBL" id="KI925460">
    <property type="protein sequence ID" value="ETW79463.1"/>
    <property type="molecule type" value="Genomic_DNA"/>
</dbReference>
<protein>
    <submittedName>
        <fullName evidence="1">Uncharacterized protein</fullName>
    </submittedName>
</protein>
<name>W4K0V7_HETIT</name>
<sequence>MDRARSIKPTGCPIGLISVEQGVTHPLECSPQSRLRPPLHFAHDFGRDYEALVIQAITCRSVFSLQHTCIAIKCFSFAKNTGKTKRRFSERSVCSSLLRNRGDGDEE</sequence>
<proteinExistence type="predicted"/>
<gene>
    <name evidence="1" type="ORF">HETIRDRAFT_434984</name>
</gene>
<accession>W4K0V7</accession>
<reference evidence="1 2" key="1">
    <citation type="journal article" date="2012" name="New Phytol.">
        <title>Insight into trade-off between wood decay and parasitism from the genome of a fungal forest pathogen.</title>
        <authorList>
            <person name="Olson A."/>
            <person name="Aerts A."/>
            <person name="Asiegbu F."/>
            <person name="Belbahri L."/>
            <person name="Bouzid O."/>
            <person name="Broberg A."/>
            <person name="Canback B."/>
            <person name="Coutinho P.M."/>
            <person name="Cullen D."/>
            <person name="Dalman K."/>
            <person name="Deflorio G."/>
            <person name="van Diepen L.T."/>
            <person name="Dunand C."/>
            <person name="Duplessis S."/>
            <person name="Durling M."/>
            <person name="Gonthier P."/>
            <person name="Grimwood J."/>
            <person name="Fossdal C.G."/>
            <person name="Hansson D."/>
            <person name="Henrissat B."/>
            <person name="Hietala A."/>
            <person name="Himmelstrand K."/>
            <person name="Hoffmeister D."/>
            <person name="Hogberg N."/>
            <person name="James T.Y."/>
            <person name="Karlsson M."/>
            <person name="Kohler A."/>
            <person name="Kues U."/>
            <person name="Lee Y.H."/>
            <person name="Lin Y.C."/>
            <person name="Lind M."/>
            <person name="Lindquist E."/>
            <person name="Lombard V."/>
            <person name="Lucas S."/>
            <person name="Lunden K."/>
            <person name="Morin E."/>
            <person name="Murat C."/>
            <person name="Park J."/>
            <person name="Raffaello T."/>
            <person name="Rouze P."/>
            <person name="Salamov A."/>
            <person name="Schmutz J."/>
            <person name="Solheim H."/>
            <person name="Stahlberg J."/>
            <person name="Velez H."/>
            <person name="de Vries R.P."/>
            <person name="Wiebenga A."/>
            <person name="Woodward S."/>
            <person name="Yakovlev I."/>
            <person name="Garbelotto M."/>
            <person name="Martin F."/>
            <person name="Grigoriev I.V."/>
            <person name="Stenlid J."/>
        </authorList>
    </citation>
    <scope>NUCLEOTIDE SEQUENCE [LARGE SCALE GENOMIC DNA]</scope>
    <source>
        <strain evidence="1 2">TC 32-1</strain>
    </source>
</reference>
<dbReference type="Proteomes" id="UP000030671">
    <property type="component" value="Unassembled WGS sequence"/>
</dbReference>
<dbReference type="KEGG" id="hir:HETIRDRAFT_434984"/>
<evidence type="ECO:0000313" key="1">
    <source>
        <dbReference type="EMBL" id="ETW79463.1"/>
    </source>
</evidence>
<dbReference type="RefSeq" id="XP_009548050.1">
    <property type="nucleotide sequence ID" value="XM_009549755.1"/>
</dbReference>
<dbReference type="GeneID" id="20674792"/>
<dbReference type="InParanoid" id="W4K0V7"/>
<dbReference type="AlphaFoldDB" id="W4K0V7"/>